<dbReference type="AlphaFoldDB" id="A0A3P1TDR4"/>
<evidence type="ECO:0000313" key="1">
    <source>
        <dbReference type="EMBL" id="RRD07380.1"/>
    </source>
</evidence>
<dbReference type="Proteomes" id="UP000280819">
    <property type="component" value="Unassembled WGS sequence"/>
</dbReference>
<accession>A0A3P1TDR4</accession>
<gene>
    <name evidence="1" type="ORF">EII34_02550</name>
</gene>
<dbReference type="OrthoDB" id="5180013at2"/>
<dbReference type="RefSeq" id="WP_124842538.1">
    <property type="nucleotide sequence ID" value="NZ_RQZG01000001.1"/>
</dbReference>
<name>A0A3P1TDR4_9ACTN</name>
<reference evidence="1 2" key="1">
    <citation type="submission" date="2018-11" db="EMBL/GenBank/DDBJ databases">
        <title>Genomes From Bacteria Associated with the Canine Oral Cavity: a Test Case for Automated Genome-Based Taxonomic Assignment.</title>
        <authorList>
            <person name="Coil D.A."/>
            <person name="Jospin G."/>
            <person name="Darling A.E."/>
            <person name="Wallis C."/>
            <person name="Davis I.J."/>
            <person name="Harris S."/>
            <person name="Eisen J.A."/>
            <person name="Holcombe L.J."/>
            <person name="O'Flynn C."/>
        </authorList>
    </citation>
    <scope>NUCLEOTIDE SEQUENCE [LARGE SCALE GENOMIC DNA]</scope>
    <source>
        <strain evidence="1 2">OH887_COT-365</strain>
    </source>
</reference>
<evidence type="ECO:0000313" key="2">
    <source>
        <dbReference type="Proteomes" id="UP000280819"/>
    </source>
</evidence>
<protein>
    <submittedName>
        <fullName evidence="1">Uncharacterized protein</fullName>
    </submittedName>
</protein>
<dbReference type="EMBL" id="RQZG01000001">
    <property type="protein sequence ID" value="RRD07380.1"/>
    <property type="molecule type" value="Genomic_DNA"/>
</dbReference>
<sequence>MLSLIWRSRFVLADLTGKNPNVFYETGIAHSVGRRTILITQSMADVPFDLQGLRVLHYLDNEEGRHRLSQGITDRLRTLMT</sequence>
<organism evidence="1 2">
    <name type="scientific">Arachnia propionica</name>
    <dbReference type="NCBI Taxonomy" id="1750"/>
    <lineage>
        <taxon>Bacteria</taxon>
        <taxon>Bacillati</taxon>
        <taxon>Actinomycetota</taxon>
        <taxon>Actinomycetes</taxon>
        <taxon>Propionibacteriales</taxon>
        <taxon>Propionibacteriaceae</taxon>
        <taxon>Arachnia</taxon>
    </lineage>
</organism>
<proteinExistence type="predicted"/>
<comment type="caution">
    <text evidence="1">The sequence shown here is derived from an EMBL/GenBank/DDBJ whole genome shotgun (WGS) entry which is preliminary data.</text>
</comment>